<evidence type="ECO:0000259" key="4">
    <source>
        <dbReference type="PROSITE" id="PS51388"/>
    </source>
</evidence>
<keyword evidence="7" id="KW-1185">Reference proteome</keyword>
<comment type="caution">
    <text evidence="6">The sequence shown here is derived from an EMBL/GenBank/DDBJ whole genome shotgun (WGS) entry which is preliminary data.</text>
</comment>
<evidence type="ECO:0000313" key="6">
    <source>
        <dbReference type="EMBL" id="KAK4449599.1"/>
    </source>
</evidence>
<dbReference type="PROSITE" id="PS51388">
    <property type="entry name" value="GED"/>
    <property type="match status" value="1"/>
</dbReference>
<dbReference type="Proteomes" id="UP001321760">
    <property type="component" value="Unassembled WGS sequence"/>
</dbReference>
<dbReference type="InterPro" id="IPR001401">
    <property type="entry name" value="Dynamin_GTPase"/>
</dbReference>
<evidence type="ECO:0000313" key="7">
    <source>
        <dbReference type="Proteomes" id="UP001321760"/>
    </source>
</evidence>
<dbReference type="SUPFAM" id="SSF52540">
    <property type="entry name" value="P-loop containing nucleoside triphosphate hydrolases"/>
    <property type="match status" value="1"/>
</dbReference>
<feature type="domain" description="Dynamin-type G" evidence="5">
    <location>
        <begin position="30"/>
        <end position="324"/>
    </location>
</feature>
<organism evidence="6 7">
    <name type="scientific">Podospora aff. communis PSN243</name>
    <dbReference type="NCBI Taxonomy" id="3040156"/>
    <lineage>
        <taxon>Eukaryota</taxon>
        <taxon>Fungi</taxon>
        <taxon>Dikarya</taxon>
        <taxon>Ascomycota</taxon>
        <taxon>Pezizomycotina</taxon>
        <taxon>Sordariomycetes</taxon>
        <taxon>Sordariomycetidae</taxon>
        <taxon>Sordariales</taxon>
        <taxon>Podosporaceae</taxon>
        <taxon>Podospora</taxon>
    </lineage>
</organism>
<sequence length="730" mass="81828">MAAASGSGASLTSPSRMRKIDVIREKNIAQLPLPQLVAVGDQSSGKSSLLESITGIPFPRGQELCTRYATQITHRRDEDLRIDVGIIPGPHASPEHEAKLKSFHRMFESNKALLDEFPKLLNEVNAAMNIRTKDNPTGIHTFSEDVLKIEKCGPNEDYLTVIDVPGIFRATAEGITGQDRDLVKHMVERYIKDDRTIILAVIPANVDVATQEILELAKKYDKTGDRTLGVLTKPDTVTEKSQKTSVCNLVLGKRMPLTLGYFVVRNRGGDDEDADADADIDFAERERMFAEEPWNLLPSDRKGILALRERLKELLGQITDKAFPKVVAEIRGLLKDAKQKHNALGQPRNTERDQQIYLLEVVTKFQRLVRDALTANYSFDPAFETTQDLRLITTIRNMTADFTRDFAKLSHSHRFKTIGKEVTLGFNGGIDIAPITATSSPSHCKDAADVCPMRSDILALVEYPELSDIIVTDQKFEQPQDDIMEWIAKLRVRSRGFELGTFGSTMLASAFREQSQKWQGLAAQYISKVILAVHRFIHAALEIACPDSRSREGLKSLIMEGLLERYAEGLEKATTLVAVERDGKPYTLSEAFNQTLQSSRGQRVADSLASKARKEERTSKIVVDHSLIKTAILDRGNDDFEEEDIHDILQAYYSVARKRFVDNIWLQAVDHVLLSGPMSPLKLLSEKWVMGLDNDQLQTLAGELRSVTDRRKALEKEILNLNKAVKVVLR</sequence>
<evidence type="ECO:0000256" key="1">
    <source>
        <dbReference type="ARBA" id="ARBA00022741"/>
    </source>
</evidence>
<dbReference type="PANTHER" id="PTHR11566:SF215">
    <property type="entry name" value="DYNAMIN GTPASE"/>
    <property type="match status" value="1"/>
</dbReference>
<gene>
    <name evidence="6" type="ORF">QBC34DRAFT_494393</name>
</gene>
<dbReference type="GO" id="GO:0005874">
    <property type="term" value="C:microtubule"/>
    <property type="evidence" value="ECO:0007669"/>
    <property type="project" value="TreeGrafter"/>
</dbReference>
<dbReference type="GO" id="GO:0006897">
    <property type="term" value="P:endocytosis"/>
    <property type="evidence" value="ECO:0007669"/>
    <property type="project" value="TreeGrafter"/>
</dbReference>
<feature type="coiled-coil region" evidence="3">
    <location>
        <begin position="697"/>
        <end position="724"/>
    </location>
</feature>
<dbReference type="FunFam" id="3.40.50.300:FF:001425">
    <property type="entry name" value="Dynamin GTPase, putative"/>
    <property type="match status" value="1"/>
</dbReference>
<feature type="domain" description="GED" evidence="4">
    <location>
        <begin position="642"/>
        <end position="730"/>
    </location>
</feature>
<dbReference type="InterPro" id="IPR045063">
    <property type="entry name" value="Dynamin_N"/>
</dbReference>
<dbReference type="Pfam" id="PF00350">
    <property type="entry name" value="Dynamin_N"/>
    <property type="match status" value="1"/>
</dbReference>
<evidence type="ECO:0000259" key="5">
    <source>
        <dbReference type="PROSITE" id="PS51718"/>
    </source>
</evidence>
<reference evidence="6" key="1">
    <citation type="journal article" date="2023" name="Mol. Phylogenet. Evol.">
        <title>Genome-scale phylogeny and comparative genomics of the fungal order Sordariales.</title>
        <authorList>
            <person name="Hensen N."/>
            <person name="Bonometti L."/>
            <person name="Westerberg I."/>
            <person name="Brannstrom I.O."/>
            <person name="Guillou S."/>
            <person name="Cros-Aarteil S."/>
            <person name="Calhoun S."/>
            <person name="Haridas S."/>
            <person name="Kuo A."/>
            <person name="Mondo S."/>
            <person name="Pangilinan J."/>
            <person name="Riley R."/>
            <person name="LaButti K."/>
            <person name="Andreopoulos B."/>
            <person name="Lipzen A."/>
            <person name="Chen C."/>
            <person name="Yan M."/>
            <person name="Daum C."/>
            <person name="Ng V."/>
            <person name="Clum A."/>
            <person name="Steindorff A."/>
            <person name="Ohm R.A."/>
            <person name="Martin F."/>
            <person name="Silar P."/>
            <person name="Natvig D.O."/>
            <person name="Lalanne C."/>
            <person name="Gautier V."/>
            <person name="Ament-Velasquez S.L."/>
            <person name="Kruys A."/>
            <person name="Hutchinson M.I."/>
            <person name="Powell A.J."/>
            <person name="Barry K."/>
            <person name="Miller A.N."/>
            <person name="Grigoriev I.V."/>
            <person name="Debuchy R."/>
            <person name="Gladieux P."/>
            <person name="Hiltunen Thoren M."/>
            <person name="Johannesson H."/>
        </authorList>
    </citation>
    <scope>NUCLEOTIDE SEQUENCE</scope>
    <source>
        <strain evidence="6">PSN243</strain>
    </source>
</reference>
<dbReference type="GO" id="GO:0016559">
    <property type="term" value="P:peroxisome fission"/>
    <property type="evidence" value="ECO:0007669"/>
    <property type="project" value="TreeGrafter"/>
</dbReference>
<dbReference type="Gene3D" id="1.20.120.1240">
    <property type="entry name" value="Dynamin, middle domain"/>
    <property type="match status" value="1"/>
</dbReference>
<dbReference type="GO" id="GO:0005525">
    <property type="term" value="F:GTP binding"/>
    <property type="evidence" value="ECO:0007669"/>
    <property type="project" value="InterPro"/>
</dbReference>
<reference evidence="6" key="2">
    <citation type="submission" date="2023-05" db="EMBL/GenBank/DDBJ databases">
        <authorList>
            <consortium name="Lawrence Berkeley National Laboratory"/>
            <person name="Steindorff A."/>
            <person name="Hensen N."/>
            <person name="Bonometti L."/>
            <person name="Westerberg I."/>
            <person name="Brannstrom I.O."/>
            <person name="Guillou S."/>
            <person name="Cros-Aarteil S."/>
            <person name="Calhoun S."/>
            <person name="Haridas S."/>
            <person name="Kuo A."/>
            <person name="Mondo S."/>
            <person name="Pangilinan J."/>
            <person name="Riley R."/>
            <person name="Labutti K."/>
            <person name="Andreopoulos B."/>
            <person name="Lipzen A."/>
            <person name="Chen C."/>
            <person name="Yanf M."/>
            <person name="Daum C."/>
            <person name="Ng V."/>
            <person name="Clum A."/>
            <person name="Ohm R."/>
            <person name="Martin F."/>
            <person name="Silar P."/>
            <person name="Natvig D."/>
            <person name="Lalanne C."/>
            <person name="Gautier V."/>
            <person name="Ament-Velasquez S.L."/>
            <person name="Kruys A."/>
            <person name="Hutchinson M.I."/>
            <person name="Powell A.J."/>
            <person name="Barry K."/>
            <person name="Miller A.N."/>
            <person name="Grigoriev I.V."/>
            <person name="Debuchy R."/>
            <person name="Gladieux P."/>
            <person name="Thoren M.H."/>
            <person name="Johannesson H."/>
        </authorList>
    </citation>
    <scope>NUCLEOTIDE SEQUENCE</scope>
    <source>
        <strain evidence="6">PSN243</strain>
    </source>
</reference>
<dbReference type="AlphaFoldDB" id="A0AAV9GLB0"/>
<name>A0AAV9GLB0_9PEZI</name>
<dbReference type="InterPro" id="IPR030381">
    <property type="entry name" value="G_DYNAMIN_dom"/>
</dbReference>
<dbReference type="InterPro" id="IPR022812">
    <property type="entry name" value="Dynamin"/>
</dbReference>
<dbReference type="Gene3D" id="3.40.50.300">
    <property type="entry name" value="P-loop containing nucleotide triphosphate hydrolases"/>
    <property type="match status" value="1"/>
</dbReference>
<proteinExistence type="predicted"/>
<keyword evidence="2" id="KW-0342">GTP-binding</keyword>
<dbReference type="GO" id="GO:0008017">
    <property type="term" value="F:microtubule binding"/>
    <property type="evidence" value="ECO:0007669"/>
    <property type="project" value="TreeGrafter"/>
</dbReference>
<dbReference type="GO" id="GO:0000266">
    <property type="term" value="P:mitochondrial fission"/>
    <property type="evidence" value="ECO:0007669"/>
    <property type="project" value="TreeGrafter"/>
</dbReference>
<protein>
    <submittedName>
        <fullName evidence="6">P-loop containing nucleoside triphosphate hydrolase protein</fullName>
    </submittedName>
</protein>
<dbReference type="SMART" id="SM00053">
    <property type="entry name" value="DYNc"/>
    <property type="match status" value="1"/>
</dbReference>
<dbReference type="CDD" id="cd08771">
    <property type="entry name" value="DLP_1"/>
    <property type="match status" value="1"/>
</dbReference>
<dbReference type="GO" id="GO:0016020">
    <property type="term" value="C:membrane"/>
    <property type="evidence" value="ECO:0007669"/>
    <property type="project" value="TreeGrafter"/>
</dbReference>
<evidence type="ECO:0000256" key="2">
    <source>
        <dbReference type="ARBA" id="ARBA00023134"/>
    </source>
</evidence>
<dbReference type="Pfam" id="PF01031">
    <property type="entry name" value="Dynamin_M"/>
    <property type="match status" value="1"/>
</dbReference>
<keyword evidence="3" id="KW-0175">Coiled coil</keyword>
<dbReference type="GO" id="GO:0005739">
    <property type="term" value="C:mitochondrion"/>
    <property type="evidence" value="ECO:0007669"/>
    <property type="project" value="TreeGrafter"/>
</dbReference>
<dbReference type="InterPro" id="IPR000375">
    <property type="entry name" value="Dynamin_stalk"/>
</dbReference>
<dbReference type="PRINTS" id="PR00195">
    <property type="entry name" value="DYNAMIN"/>
</dbReference>
<dbReference type="EMBL" id="MU865936">
    <property type="protein sequence ID" value="KAK4449599.1"/>
    <property type="molecule type" value="Genomic_DNA"/>
</dbReference>
<evidence type="ECO:0000256" key="3">
    <source>
        <dbReference type="SAM" id="Coils"/>
    </source>
</evidence>
<keyword evidence="1" id="KW-0547">Nucleotide-binding</keyword>
<dbReference type="GO" id="GO:0003924">
    <property type="term" value="F:GTPase activity"/>
    <property type="evidence" value="ECO:0007669"/>
    <property type="project" value="InterPro"/>
</dbReference>
<dbReference type="GO" id="GO:0048312">
    <property type="term" value="P:intracellular distribution of mitochondria"/>
    <property type="evidence" value="ECO:0007669"/>
    <property type="project" value="TreeGrafter"/>
</dbReference>
<dbReference type="PROSITE" id="PS51718">
    <property type="entry name" value="G_DYNAMIN_2"/>
    <property type="match status" value="1"/>
</dbReference>
<keyword evidence="6" id="KW-0378">Hydrolase</keyword>
<accession>A0AAV9GLB0</accession>
<dbReference type="InterPro" id="IPR027417">
    <property type="entry name" value="P-loop_NTPase"/>
</dbReference>
<dbReference type="PANTHER" id="PTHR11566">
    <property type="entry name" value="DYNAMIN"/>
    <property type="match status" value="1"/>
</dbReference>
<dbReference type="InterPro" id="IPR020850">
    <property type="entry name" value="GED_dom"/>
</dbReference>